<dbReference type="AlphaFoldDB" id="A0A2A9MQ86"/>
<dbReference type="RefSeq" id="XP_029222362.1">
    <property type="nucleotide sequence ID" value="XM_029359449.1"/>
</dbReference>
<dbReference type="KEGG" id="bbes:BESB_006940"/>
<dbReference type="EMBL" id="NWUJ01000001">
    <property type="protein sequence ID" value="PFH38353.1"/>
    <property type="molecule type" value="Genomic_DNA"/>
</dbReference>
<protein>
    <submittedName>
        <fullName evidence="2">Uncharacterized protein</fullName>
    </submittedName>
</protein>
<comment type="caution">
    <text evidence="2">The sequence shown here is derived from an EMBL/GenBank/DDBJ whole genome shotgun (WGS) entry which is preliminary data.</text>
</comment>
<proteinExistence type="predicted"/>
<organism evidence="2 3">
    <name type="scientific">Besnoitia besnoiti</name>
    <name type="common">Apicomplexan protozoan</name>
    <dbReference type="NCBI Taxonomy" id="94643"/>
    <lineage>
        <taxon>Eukaryota</taxon>
        <taxon>Sar</taxon>
        <taxon>Alveolata</taxon>
        <taxon>Apicomplexa</taxon>
        <taxon>Conoidasida</taxon>
        <taxon>Coccidia</taxon>
        <taxon>Eucoccidiorida</taxon>
        <taxon>Eimeriorina</taxon>
        <taxon>Sarcocystidae</taxon>
        <taxon>Besnoitia</taxon>
    </lineage>
</organism>
<dbReference type="OrthoDB" id="329076at2759"/>
<evidence type="ECO:0000313" key="3">
    <source>
        <dbReference type="Proteomes" id="UP000224006"/>
    </source>
</evidence>
<evidence type="ECO:0000256" key="1">
    <source>
        <dbReference type="SAM" id="MobiDB-lite"/>
    </source>
</evidence>
<reference evidence="2 3" key="1">
    <citation type="submission" date="2017-09" db="EMBL/GenBank/DDBJ databases">
        <title>Genome sequencing of Besnoitia besnoiti strain Bb-Ger1.</title>
        <authorList>
            <person name="Schares G."/>
            <person name="Venepally P."/>
            <person name="Lorenzi H.A."/>
        </authorList>
    </citation>
    <scope>NUCLEOTIDE SEQUENCE [LARGE SCALE GENOMIC DNA]</scope>
    <source>
        <strain evidence="2 3">Bb-Ger1</strain>
    </source>
</reference>
<dbReference type="VEuPathDB" id="ToxoDB:BESB_006940"/>
<dbReference type="Proteomes" id="UP000224006">
    <property type="component" value="Chromosome I"/>
</dbReference>
<name>A0A2A9MQ86_BESBE</name>
<evidence type="ECO:0000313" key="2">
    <source>
        <dbReference type="EMBL" id="PFH38353.1"/>
    </source>
</evidence>
<sequence length="267" mass="28734">MESPSPVSGPEAEVTSAYHAEEEDQTIRTCSRGSRSHGETPANTSPGDTRSMAPRQEAQASAFSLTKRPLARPALRPYEILVTRRLPLVVYFKRCMQLLHSGLDVSQQKHANAFISGTKDAQLQKQFAPRFPFIILRGAGGCMRTAIWLAQDVVKALGGMTTCHAGKHGAASNARSYLPCLEIDTYTVECSDTAWTLVEEEEDDPCSASGTFDCGTRHLIANSTLAAAKAAADRISAAGMVLCQYSDTCGAAVLLLADPGFYDVFIN</sequence>
<gene>
    <name evidence="2" type="ORF">BESB_006940</name>
</gene>
<feature type="region of interest" description="Disordered" evidence="1">
    <location>
        <begin position="1"/>
        <end position="64"/>
    </location>
</feature>
<dbReference type="GeneID" id="40305757"/>
<keyword evidence="3" id="KW-1185">Reference proteome</keyword>
<accession>A0A2A9MQ86</accession>